<dbReference type="SUPFAM" id="SSF48403">
    <property type="entry name" value="Ankyrin repeat"/>
    <property type="match status" value="1"/>
</dbReference>
<evidence type="ECO:0000256" key="2">
    <source>
        <dbReference type="ARBA" id="ARBA00023043"/>
    </source>
</evidence>
<dbReference type="Proteomes" id="UP000199150">
    <property type="component" value="Unassembled WGS sequence"/>
</dbReference>
<dbReference type="InterPro" id="IPR036770">
    <property type="entry name" value="Ankyrin_rpt-contain_sf"/>
</dbReference>
<sequence>MSRVITPRTALDTLKKDAKRWLKAIRADDAEARERLITAWPQAPDAPALRDIQHAVAREYGHTSWMALRAALDDLALDRTDRAERIELVLAHAWEGDVGVAHRILARDPSIATENLFTAAICGDVDAVDRFLARDSKAATRTDGRRQWTALAYVTYGRLDGVYAVTIAQKLLEAGADPNFQFDDGWGTPFKVLTGAIRLGEGARPSHPQVHALLDLLIASGADAYDSQSLYNVSIVGVDTHWYDNLWSYAEAADVTDAWRVPGEGGLGFHMGLSTLDYLLGNAVAQNHLERAQWLLARGANANAINGYSKRPVEVMARLSGFGQMSALLQQHGATVTPLTGLEAFRAAVLAHDADAAKTLLAADPGLIRHPGPLLAAAEFGNAEAVGLLLDLGASPHGLDHDGIAPLHRAVQSGSQAAVEKLLAAGADIDLRERKWQGTPLTWSRVLGHPHLTAWLAPLSRDVRGLAWLGLTDRLAAVLDEDPTRIAYTLPGEDAPTLLFCLPDDEDQATSVARLLLMRGADRTTRNLHGKTAAQAARLRGLDDAADVIEAG</sequence>
<dbReference type="PROSITE" id="PS50297">
    <property type="entry name" value="ANK_REP_REGION"/>
    <property type="match status" value="1"/>
</dbReference>
<keyword evidence="2 3" id="KW-0040">ANK repeat</keyword>
<evidence type="ECO:0000313" key="5">
    <source>
        <dbReference type="Proteomes" id="UP000199150"/>
    </source>
</evidence>
<accession>A0A1G4TFY8</accession>
<dbReference type="Gene3D" id="1.25.40.20">
    <property type="entry name" value="Ankyrin repeat-containing domain"/>
    <property type="match status" value="3"/>
</dbReference>
<reference evidence="5" key="1">
    <citation type="submission" date="2016-10" db="EMBL/GenBank/DDBJ databases">
        <authorList>
            <person name="Varghese N."/>
            <person name="Submissions S."/>
        </authorList>
    </citation>
    <scope>NUCLEOTIDE SEQUENCE [LARGE SCALE GENOMIC DNA]</scope>
    <source>
        <strain evidence="5">CGMCC 1.3431</strain>
    </source>
</reference>
<dbReference type="PANTHER" id="PTHR24134:SF9">
    <property type="entry name" value="ANKYRIN REPEAT AND SOCS BOX PROTEIN 8"/>
    <property type="match status" value="1"/>
</dbReference>
<dbReference type="PANTHER" id="PTHR24134">
    <property type="entry name" value="ANKYRIN REPEAT-CONTAINING PROTEIN DDB_G0279043"/>
    <property type="match status" value="1"/>
</dbReference>
<keyword evidence="5" id="KW-1185">Reference proteome</keyword>
<evidence type="ECO:0000313" key="4">
    <source>
        <dbReference type="EMBL" id="SCW80343.1"/>
    </source>
</evidence>
<proteinExistence type="predicted"/>
<keyword evidence="1" id="KW-0677">Repeat</keyword>
<dbReference type="EMBL" id="FMTS01000008">
    <property type="protein sequence ID" value="SCW80343.1"/>
    <property type="molecule type" value="Genomic_DNA"/>
</dbReference>
<dbReference type="OrthoDB" id="928522at2"/>
<dbReference type="AlphaFoldDB" id="A0A1G4TFY8"/>
<dbReference type="InterPro" id="IPR002110">
    <property type="entry name" value="Ankyrin_rpt"/>
</dbReference>
<dbReference type="Pfam" id="PF12796">
    <property type="entry name" value="Ank_2"/>
    <property type="match status" value="1"/>
</dbReference>
<name>A0A1G4TFY8_9CAUL</name>
<evidence type="ECO:0000256" key="3">
    <source>
        <dbReference type="PROSITE-ProRule" id="PRU00023"/>
    </source>
</evidence>
<dbReference type="PROSITE" id="PS50088">
    <property type="entry name" value="ANK_REPEAT"/>
    <property type="match status" value="1"/>
</dbReference>
<protein>
    <submittedName>
        <fullName evidence="4">Ankyrin repeat-containing protein</fullName>
    </submittedName>
</protein>
<dbReference type="RefSeq" id="WP_139159723.1">
    <property type="nucleotide sequence ID" value="NZ_CBCRYE010000002.1"/>
</dbReference>
<dbReference type="SMART" id="SM00248">
    <property type="entry name" value="ANK"/>
    <property type="match status" value="4"/>
</dbReference>
<gene>
    <name evidence="4" type="ORF">SAMN02927928_3524</name>
</gene>
<feature type="repeat" description="ANK" evidence="3">
    <location>
        <begin position="402"/>
        <end position="434"/>
    </location>
</feature>
<organism evidence="4 5">
    <name type="scientific">Asticcacaulis taihuensis</name>
    <dbReference type="NCBI Taxonomy" id="260084"/>
    <lineage>
        <taxon>Bacteria</taxon>
        <taxon>Pseudomonadati</taxon>
        <taxon>Pseudomonadota</taxon>
        <taxon>Alphaproteobacteria</taxon>
        <taxon>Caulobacterales</taxon>
        <taxon>Caulobacteraceae</taxon>
        <taxon>Asticcacaulis</taxon>
    </lineage>
</organism>
<evidence type="ECO:0000256" key="1">
    <source>
        <dbReference type="ARBA" id="ARBA00022737"/>
    </source>
</evidence>
<dbReference type="STRING" id="260084.SAMN02927928_3524"/>